<reference evidence="3" key="2">
    <citation type="journal article" date="2017" name="Nat. Plants">
        <title>The Aegilops tauschii genome reveals multiple impacts of transposons.</title>
        <authorList>
            <person name="Zhao G."/>
            <person name="Zou C."/>
            <person name="Li K."/>
            <person name="Wang K."/>
            <person name="Li T."/>
            <person name="Gao L."/>
            <person name="Zhang X."/>
            <person name="Wang H."/>
            <person name="Yang Z."/>
            <person name="Liu X."/>
            <person name="Jiang W."/>
            <person name="Mao L."/>
            <person name="Kong X."/>
            <person name="Jiao Y."/>
            <person name="Jia J."/>
        </authorList>
    </citation>
    <scope>NUCLEOTIDE SEQUENCE [LARGE SCALE GENOMIC DNA]</scope>
    <source>
        <strain evidence="3">cv. AL8/78</strain>
    </source>
</reference>
<reference evidence="2" key="3">
    <citation type="journal article" date="2017" name="Nature">
        <title>Genome sequence of the progenitor of the wheat D genome Aegilops tauschii.</title>
        <authorList>
            <person name="Luo M.C."/>
            <person name="Gu Y.Q."/>
            <person name="Puiu D."/>
            <person name="Wang H."/>
            <person name="Twardziok S.O."/>
            <person name="Deal K.R."/>
            <person name="Huo N."/>
            <person name="Zhu T."/>
            <person name="Wang L."/>
            <person name="Wang Y."/>
            <person name="McGuire P.E."/>
            <person name="Liu S."/>
            <person name="Long H."/>
            <person name="Ramasamy R.K."/>
            <person name="Rodriguez J.C."/>
            <person name="Van S.L."/>
            <person name="Yuan L."/>
            <person name="Wang Z."/>
            <person name="Xia Z."/>
            <person name="Xiao L."/>
            <person name="Anderson O.D."/>
            <person name="Ouyang S."/>
            <person name="Liang Y."/>
            <person name="Zimin A.V."/>
            <person name="Pertea G."/>
            <person name="Qi P."/>
            <person name="Bennetzen J.L."/>
            <person name="Dai X."/>
            <person name="Dawson M.W."/>
            <person name="Muller H.G."/>
            <person name="Kugler K."/>
            <person name="Rivarola-Duarte L."/>
            <person name="Spannagl M."/>
            <person name="Mayer K.F.X."/>
            <person name="Lu F.H."/>
            <person name="Bevan M.W."/>
            <person name="Leroy P."/>
            <person name="Li P."/>
            <person name="You F.M."/>
            <person name="Sun Q."/>
            <person name="Liu Z."/>
            <person name="Lyons E."/>
            <person name="Wicker T."/>
            <person name="Salzberg S.L."/>
            <person name="Devos K.M."/>
            <person name="Dvorak J."/>
        </authorList>
    </citation>
    <scope>NUCLEOTIDE SEQUENCE [LARGE SCALE GENOMIC DNA]</scope>
    <source>
        <strain evidence="2">cv. AL8/78</strain>
    </source>
</reference>
<reference evidence="2" key="4">
    <citation type="submission" date="2019-03" db="UniProtKB">
        <authorList>
            <consortium name="EnsemblPlants"/>
        </authorList>
    </citation>
    <scope>IDENTIFICATION</scope>
</reference>
<keyword evidence="3" id="KW-1185">Reference proteome</keyword>
<reference evidence="2" key="5">
    <citation type="journal article" date="2021" name="G3 (Bethesda)">
        <title>Aegilops tauschii genome assembly Aet v5.0 features greater sequence contiguity and improved annotation.</title>
        <authorList>
            <person name="Wang L."/>
            <person name="Zhu T."/>
            <person name="Rodriguez J.C."/>
            <person name="Deal K.R."/>
            <person name="Dubcovsky J."/>
            <person name="McGuire P.E."/>
            <person name="Lux T."/>
            <person name="Spannagl M."/>
            <person name="Mayer K.F.X."/>
            <person name="Baldrich P."/>
            <person name="Meyers B.C."/>
            <person name="Huo N."/>
            <person name="Gu Y.Q."/>
            <person name="Zhou H."/>
            <person name="Devos K.M."/>
            <person name="Bennetzen J.L."/>
            <person name="Unver T."/>
            <person name="Budak H."/>
            <person name="Gulick P.J."/>
            <person name="Galiba G."/>
            <person name="Kalapos B."/>
            <person name="Nelson D.R."/>
            <person name="Li P."/>
            <person name="You F.M."/>
            <person name="Luo M.C."/>
            <person name="Dvorak J."/>
        </authorList>
    </citation>
    <scope>NUCLEOTIDE SEQUENCE [LARGE SCALE GENOMIC DNA]</scope>
    <source>
        <strain evidence="2">cv. AL8/78</strain>
    </source>
</reference>
<dbReference type="EnsemblPlants" id="AET6Gv20964200.6">
    <property type="protein sequence ID" value="AET6Gv20964200.6"/>
    <property type="gene ID" value="AET6Gv20964200"/>
</dbReference>
<evidence type="ECO:0000256" key="1">
    <source>
        <dbReference type="SAM" id="MobiDB-lite"/>
    </source>
</evidence>
<name>A0A453Q405_AEGTS</name>
<reference evidence="3" key="1">
    <citation type="journal article" date="2014" name="Science">
        <title>Ancient hybridizations among the ancestral genomes of bread wheat.</title>
        <authorList>
            <consortium name="International Wheat Genome Sequencing Consortium,"/>
            <person name="Marcussen T."/>
            <person name="Sandve S.R."/>
            <person name="Heier L."/>
            <person name="Spannagl M."/>
            <person name="Pfeifer M."/>
            <person name="Jakobsen K.S."/>
            <person name="Wulff B.B."/>
            <person name="Steuernagel B."/>
            <person name="Mayer K.F."/>
            <person name="Olsen O.A."/>
        </authorList>
    </citation>
    <scope>NUCLEOTIDE SEQUENCE [LARGE SCALE GENOMIC DNA]</scope>
    <source>
        <strain evidence="3">cv. AL8/78</strain>
    </source>
</reference>
<feature type="region of interest" description="Disordered" evidence="1">
    <location>
        <begin position="54"/>
        <end position="76"/>
    </location>
</feature>
<accession>A0A453Q405</accession>
<organism evidence="2 3">
    <name type="scientific">Aegilops tauschii subsp. strangulata</name>
    <name type="common">Goatgrass</name>
    <dbReference type="NCBI Taxonomy" id="200361"/>
    <lineage>
        <taxon>Eukaryota</taxon>
        <taxon>Viridiplantae</taxon>
        <taxon>Streptophyta</taxon>
        <taxon>Embryophyta</taxon>
        <taxon>Tracheophyta</taxon>
        <taxon>Spermatophyta</taxon>
        <taxon>Magnoliopsida</taxon>
        <taxon>Liliopsida</taxon>
        <taxon>Poales</taxon>
        <taxon>Poaceae</taxon>
        <taxon>BOP clade</taxon>
        <taxon>Pooideae</taxon>
        <taxon>Triticodae</taxon>
        <taxon>Triticeae</taxon>
        <taxon>Triticinae</taxon>
        <taxon>Aegilops</taxon>
    </lineage>
</organism>
<proteinExistence type="predicted"/>
<dbReference type="Proteomes" id="UP000015105">
    <property type="component" value="Chromosome 6D"/>
</dbReference>
<evidence type="ECO:0000313" key="2">
    <source>
        <dbReference type="EnsemblPlants" id="AET6Gv20964200.6"/>
    </source>
</evidence>
<dbReference type="AlphaFoldDB" id="A0A453Q405"/>
<protein>
    <submittedName>
        <fullName evidence="2">Uncharacterized protein</fullName>
    </submittedName>
</protein>
<dbReference type="Gramene" id="AET6Gv20964200.6">
    <property type="protein sequence ID" value="AET6Gv20964200.6"/>
    <property type="gene ID" value="AET6Gv20964200"/>
</dbReference>
<sequence length="76" mass="8073">GISGAYLVFSLAYSYVEMGFLAQLCRLAQTTNLLGPPQERYCPSACVVCPKRSPIPHPPSTPSTGGGGDRHCPPRP</sequence>
<evidence type="ECO:0000313" key="3">
    <source>
        <dbReference type="Proteomes" id="UP000015105"/>
    </source>
</evidence>